<dbReference type="PANTHER" id="PTHR38684">
    <property type="entry name" value="PROTEIN AMPE"/>
    <property type="match status" value="1"/>
</dbReference>
<keyword evidence="1" id="KW-0472">Membrane</keyword>
<feature type="transmembrane region" description="Helical" evidence="1">
    <location>
        <begin position="74"/>
        <end position="92"/>
    </location>
</feature>
<dbReference type="InterPro" id="IPR031347">
    <property type="entry name" value="AmpE"/>
</dbReference>
<keyword evidence="1" id="KW-0812">Transmembrane</keyword>
<name>A0ABX2XVX9_9GAMM</name>
<sequence>MKLFVIVLCLLSERYLVHTVSHNRFYWFSSYFIGISEKLRTTDTSLFSQALILLAVVLPPIVLLWIIFYIFGPIVFGLVGLLLNFVIFYYCLGPENPFYPVRAEDETQDNEGLVGNYFAKVNGQLFAVIFWYIVTGPLGIVFYRLVSLCRAHQSTTQLAQDITDVMDWIPARLTALLYLLVGNFQKGIHFFMQMFFSVPEKNDILLSNGGLLAARTNENDPVPIPYAESLVEHALVVYLVFLALFTLVSWL</sequence>
<dbReference type="RefSeq" id="WP_065620532.1">
    <property type="nucleotide sequence ID" value="NZ_LYOZ01000006.1"/>
</dbReference>
<protein>
    <recommendedName>
        <fullName evidence="4">Inner membrane protein AmpE</fullName>
    </recommendedName>
</protein>
<gene>
    <name evidence="2" type="ORF">A8135_10655</name>
</gene>
<keyword evidence="3" id="KW-1185">Reference proteome</keyword>
<evidence type="ECO:0008006" key="4">
    <source>
        <dbReference type="Google" id="ProtNLM"/>
    </source>
</evidence>
<dbReference type="Pfam" id="PF17113">
    <property type="entry name" value="AmpE"/>
    <property type="match status" value="1"/>
</dbReference>
<organism evidence="2 3">
    <name type="scientific">Legionella jamestowniensis</name>
    <dbReference type="NCBI Taxonomy" id="455"/>
    <lineage>
        <taxon>Bacteria</taxon>
        <taxon>Pseudomonadati</taxon>
        <taxon>Pseudomonadota</taxon>
        <taxon>Gammaproteobacteria</taxon>
        <taxon>Legionellales</taxon>
        <taxon>Legionellaceae</taxon>
        <taxon>Legionella</taxon>
    </lineage>
</organism>
<evidence type="ECO:0000256" key="1">
    <source>
        <dbReference type="SAM" id="Phobius"/>
    </source>
</evidence>
<evidence type="ECO:0000313" key="3">
    <source>
        <dbReference type="Proteomes" id="UP000093336"/>
    </source>
</evidence>
<accession>A0ABX2XVX9</accession>
<feature type="transmembrane region" description="Helical" evidence="1">
    <location>
        <begin position="176"/>
        <end position="196"/>
    </location>
</feature>
<proteinExistence type="predicted"/>
<evidence type="ECO:0000313" key="2">
    <source>
        <dbReference type="EMBL" id="OCH98755.1"/>
    </source>
</evidence>
<feature type="transmembrane region" description="Helical" evidence="1">
    <location>
        <begin position="46"/>
        <end position="67"/>
    </location>
</feature>
<reference evidence="2 3" key="1">
    <citation type="submission" date="2016-05" db="EMBL/GenBank/DDBJ databases">
        <authorList>
            <person name="Prochazka B."/>
            <person name="Indra A."/>
            <person name="Hasenberger P."/>
            <person name="Blaschitz M."/>
            <person name="Wagner L."/>
            <person name="Wewalka G."/>
            <person name="Sorschag S."/>
            <person name="Schmid D."/>
            <person name="Ruppitsch W."/>
        </authorList>
    </citation>
    <scope>NUCLEOTIDE SEQUENCE [LARGE SCALE GENOMIC DNA]</scope>
    <source>
        <strain evidence="2 3">974010_12</strain>
    </source>
</reference>
<feature type="transmembrane region" description="Helical" evidence="1">
    <location>
        <begin position="230"/>
        <end position="250"/>
    </location>
</feature>
<dbReference type="InterPro" id="IPR052966">
    <property type="entry name" value="Beta-lactamase_Reg"/>
</dbReference>
<dbReference type="PANTHER" id="PTHR38684:SF1">
    <property type="entry name" value="PROTEIN AMPE"/>
    <property type="match status" value="1"/>
</dbReference>
<dbReference type="EMBL" id="LYOZ01000006">
    <property type="protein sequence ID" value="OCH98755.1"/>
    <property type="molecule type" value="Genomic_DNA"/>
</dbReference>
<feature type="transmembrane region" description="Helical" evidence="1">
    <location>
        <begin position="125"/>
        <end position="146"/>
    </location>
</feature>
<keyword evidence="1" id="KW-1133">Transmembrane helix</keyword>
<dbReference type="Proteomes" id="UP000093336">
    <property type="component" value="Unassembled WGS sequence"/>
</dbReference>
<comment type="caution">
    <text evidence="2">The sequence shown here is derived from an EMBL/GenBank/DDBJ whole genome shotgun (WGS) entry which is preliminary data.</text>
</comment>